<dbReference type="GO" id="GO:0006508">
    <property type="term" value="P:proteolysis"/>
    <property type="evidence" value="ECO:0007669"/>
    <property type="project" value="UniProtKB-KW"/>
</dbReference>
<evidence type="ECO:0000256" key="6">
    <source>
        <dbReference type="ARBA" id="ARBA00022833"/>
    </source>
</evidence>
<evidence type="ECO:0000256" key="4">
    <source>
        <dbReference type="ARBA" id="ARBA00022723"/>
    </source>
</evidence>
<comment type="caution">
    <text evidence="14">The sequence shown here is derived from an EMBL/GenBank/DDBJ whole genome shotgun (WGS) entry which is preliminary data.</text>
</comment>
<dbReference type="PANTHER" id="PTHR11533:SF299">
    <property type="entry name" value="AMINOPEPTIDASE"/>
    <property type="match status" value="1"/>
</dbReference>
<reference evidence="14 15" key="1">
    <citation type="journal article" date="2015" name="PLoS Pathog.">
        <title>Leptomonas seymouri: Adaptations to the Dixenous Life Cycle Analyzed by Genome Sequencing, Transcriptome Profiling and Co-infection with Leishmania donovani.</title>
        <authorList>
            <person name="Kraeva N."/>
            <person name="Butenko A."/>
            <person name="Hlavacova J."/>
            <person name="Kostygov A."/>
            <person name="Myskova J."/>
            <person name="Grybchuk D."/>
            <person name="Lestinova T."/>
            <person name="Votypka J."/>
            <person name="Volf P."/>
            <person name="Opperdoes F."/>
            <person name="Flegontov P."/>
            <person name="Lukes J."/>
            <person name="Yurchenko V."/>
        </authorList>
    </citation>
    <scope>NUCLEOTIDE SEQUENCE [LARGE SCALE GENOMIC DNA]</scope>
    <source>
        <strain evidence="14 15">ATCC 30220</strain>
    </source>
</reference>
<accession>A0A0N0P6F4</accession>
<dbReference type="EMBL" id="LJSK01000082">
    <property type="protein sequence ID" value="KPI87559.1"/>
    <property type="molecule type" value="Genomic_DNA"/>
</dbReference>
<organism evidence="14 15">
    <name type="scientific">Leptomonas seymouri</name>
    <dbReference type="NCBI Taxonomy" id="5684"/>
    <lineage>
        <taxon>Eukaryota</taxon>
        <taxon>Discoba</taxon>
        <taxon>Euglenozoa</taxon>
        <taxon>Kinetoplastea</taxon>
        <taxon>Metakinetoplastina</taxon>
        <taxon>Trypanosomatida</taxon>
        <taxon>Trypanosomatidae</taxon>
        <taxon>Leishmaniinae</taxon>
        <taxon>Leptomonas</taxon>
    </lineage>
</organism>
<dbReference type="GO" id="GO:0070006">
    <property type="term" value="F:metalloaminopeptidase activity"/>
    <property type="evidence" value="ECO:0007669"/>
    <property type="project" value="TreeGrafter"/>
</dbReference>
<protein>
    <submittedName>
        <fullName evidence="14">Puromycin-sensitive aminopeptidase-like protein metallo-peptidase Clan MA(E) Family M1</fullName>
    </submittedName>
</protein>
<evidence type="ECO:0000256" key="2">
    <source>
        <dbReference type="ARBA" id="ARBA00022438"/>
    </source>
</evidence>
<feature type="region of interest" description="Disordered" evidence="11">
    <location>
        <begin position="969"/>
        <end position="1051"/>
    </location>
</feature>
<feature type="compositionally biased region" description="Pro residues" evidence="11">
    <location>
        <begin position="102"/>
        <end position="113"/>
    </location>
</feature>
<dbReference type="InterPro" id="IPR050344">
    <property type="entry name" value="Peptidase_M1_aminopeptidases"/>
</dbReference>
<sequence>MNFIKQLTQSVMSGPPHTHLDAAESVWDAMGSPNFRLPSHITPRHYAIELQPNATRNTFAGAVYITLRVAEAPAAPLTHLVLHTLDITLEQAFINIYLPAKGQPPMPDPPPHPSQRRAAAAPQKLLYDDANGRYVPCVGLRRSASSETTQLLFSAALPDAVGDEFVLLVERFDGTIGNYSDMAGLYHSSSTNEAVLSTHLEPTYARRLFPCFDEPAIQATFQLSVVTGSELTVLSNTEVEADLPLSALPYPQEASFRRRMSAKMRKGGDAEERATCSPAGPSSDCREWTPASCSSAGASSMRWHCTRFQQTPLLHTCVIGFHVGQFTILEQHTRLSQVLCRVVLPHTEPNSSGWFALDLATKALDFFEEFFDVQLPLKKLDVVAVEKLAVLGMENWGLINLHMDYLVVTETTSLERRQRITRLIGHETCHQWFGNWISVEWWNCLWLKEGMCRYLEYFFVNAAFPSWGLWNEFLAVTMNDALLADADPIKTHPVDCCNSAPRRIYDSFDTISYGKGACVLRMMFSIIGTEWLQRATHLLMIRFANKSFNAKDLGDCIVETADEYSSTEVQVQHAKAIRYALQMVETVSHPYLYIQQFPNKGYHIMQCVPPSKQYGLLVEYWRSQCEKAGAPVIDLFSTPAQLSFQWKPEEMLTRVSKPFSLPLRSAQWHRGGHGSVRLIFIENVEHYVPPLAITAASQCSNAASPRSLPTQDSSVLSPEGSKSIEHDTLSSSIPALKHVCYFNHGGSGFYQCDYDMETWRQLFEHVAAFSDEERMVITLHFINTSKAQVGHQPDTTGDRCTLLFEWLLRLMNSPGAMNSFLWEIITCTLIHRVQLVQQYYCQSTVKAFVNRLYMPLQKRCVLSFFAQEKTVSFQSSLHLSRQLVLRILQLLCLCENPEVMDEAEETAQWALARVVPPPEAAGGGGSIPTAASGCATAATMQLSVEGLSSHSTAFRPNVLSPLAVAPLGASARRPSQPDVGSGGAGLPSTPACPATGPRNSPVRSVPPQCHPLVNSFTASASRALPSPHSSTDHNTGNNSNLLNSTGGQQSTTDWAGVKNSCIASYPYQRAAELNLADPSHIKMGEIALAHLASQGRMEYWVAAAAVAAEVLELDKEPLQNLSGMTVPLVRLGGLDRGSRDDYLRLVLPAVFALDREQAFPFMADVFQAMTFFSPAFIESLYRNSRFLLYLISHGHLTNRRVLYYIVSCGAETCSNGFVIAQLKALAQGMVNSSDAIASSVEMFKGVEFVGFTVPATGDRDGNSAPSIASPSQPGSQPASFSVSAASGGSTERRALRQQFPAVASALDMMESNCVWMDYCCWHYDRFFREQQPKPAWRPTRSEANSSMQMSILAGEELEDGSESVGGVSI</sequence>
<keyword evidence="5" id="KW-0378">Hydrolase</keyword>
<evidence type="ECO:0000256" key="5">
    <source>
        <dbReference type="ARBA" id="ARBA00022801"/>
    </source>
</evidence>
<dbReference type="InterPro" id="IPR034016">
    <property type="entry name" value="M1_APN-typ"/>
</dbReference>
<feature type="compositionally biased region" description="Low complexity" evidence="11">
    <location>
        <begin position="1263"/>
        <end position="1284"/>
    </location>
</feature>
<dbReference type="VEuPathDB" id="TriTrypDB:Lsey_0082_0120"/>
<dbReference type="FunFam" id="1.10.390.10:FF:000013">
    <property type="entry name" value="Aminopeptidase N"/>
    <property type="match status" value="1"/>
</dbReference>
<evidence type="ECO:0000256" key="9">
    <source>
        <dbReference type="PIRSR" id="PIRSR634016-3"/>
    </source>
</evidence>
<feature type="compositionally biased region" description="Low complexity" evidence="11">
    <location>
        <begin position="1034"/>
        <end position="1047"/>
    </location>
</feature>
<dbReference type="SUPFAM" id="SSF63737">
    <property type="entry name" value="Leukotriene A4 hydrolase N-terminal domain"/>
    <property type="match status" value="1"/>
</dbReference>
<feature type="domain" description="Aminopeptidase N-like N-terminal" evidence="13">
    <location>
        <begin position="168"/>
        <end position="242"/>
    </location>
</feature>
<feature type="binding site" evidence="9">
    <location>
        <position position="449"/>
    </location>
    <ligand>
        <name>Zn(2+)</name>
        <dbReference type="ChEBI" id="CHEBI:29105"/>
        <note>catalytic</note>
    </ligand>
</feature>
<dbReference type="GO" id="GO:0042277">
    <property type="term" value="F:peptide binding"/>
    <property type="evidence" value="ECO:0007669"/>
    <property type="project" value="TreeGrafter"/>
</dbReference>
<keyword evidence="7" id="KW-0482">Metalloprotease</keyword>
<keyword evidence="15" id="KW-1185">Reference proteome</keyword>
<keyword evidence="6 9" id="KW-0862">Zinc</keyword>
<evidence type="ECO:0000256" key="1">
    <source>
        <dbReference type="ARBA" id="ARBA00010136"/>
    </source>
</evidence>
<dbReference type="GO" id="GO:0005615">
    <property type="term" value="C:extracellular space"/>
    <property type="evidence" value="ECO:0007669"/>
    <property type="project" value="TreeGrafter"/>
</dbReference>
<dbReference type="Proteomes" id="UP000038009">
    <property type="component" value="Unassembled WGS sequence"/>
</dbReference>
<evidence type="ECO:0000313" key="15">
    <source>
        <dbReference type="Proteomes" id="UP000038009"/>
    </source>
</evidence>
<feature type="region of interest" description="Disordered" evidence="11">
    <location>
        <begin position="1260"/>
        <end position="1284"/>
    </location>
</feature>
<dbReference type="CDD" id="cd09601">
    <property type="entry name" value="M1_APN-Q_like"/>
    <property type="match status" value="1"/>
</dbReference>
<dbReference type="InterPro" id="IPR027268">
    <property type="entry name" value="Peptidase_M4/M1_CTD_sf"/>
</dbReference>
<feature type="binding site" evidence="9">
    <location>
        <position position="430"/>
    </location>
    <ligand>
        <name>Zn(2+)</name>
        <dbReference type="ChEBI" id="CHEBI:29105"/>
        <note>catalytic</note>
    </ligand>
</feature>
<evidence type="ECO:0000259" key="12">
    <source>
        <dbReference type="Pfam" id="PF01433"/>
    </source>
</evidence>
<evidence type="ECO:0000256" key="11">
    <source>
        <dbReference type="SAM" id="MobiDB-lite"/>
    </source>
</evidence>
<dbReference type="Pfam" id="PF17900">
    <property type="entry name" value="Peptidase_M1_N"/>
    <property type="match status" value="1"/>
</dbReference>
<keyword evidence="2 14" id="KW-0031">Aminopeptidase</keyword>
<dbReference type="GO" id="GO:0005737">
    <property type="term" value="C:cytoplasm"/>
    <property type="evidence" value="ECO:0007669"/>
    <property type="project" value="TreeGrafter"/>
</dbReference>
<proteinExistence type="inferred from homology"/>
<dbReference type="Gene3D" id="2.60.40.1730">
    <property type="entry name" value="tricorn interacting facor f3 domain"/>
    <property type="match status" value="1"/>
</dbReference>
<keyword evidence="3" id="KW-0645">Protease</keyword>
<evidence type="ECO:0000259" key="13">
    <source>
        <dbReference type="Pfam" id="PF17900"/>
    </source>
</evidence>
<dbReference type="GO" id="GO:0043171">
    <property type="term" value="P:peptide catabolic process"/>
    <property type="evidence" value="ECO:0007669"/>
    <property type="project" value="TreeGrafter"/>
</dbReference>
<dbReference type="Gene3D" id="1.10.390.10">
    <property type="entry name" value="Neutral Protease Domain 2"/>
    <property type="match status" value="1"/>
</dbReference>
<feature type="domain" description="Peptidase M1 membrane alanine aminopeptidase" evidence="12">
    <location>
        <begin position="355"/>
        <end position="561"/>
    </location>
</feature>
<dbReference type="InterPro" id="IPR014782">
    <property type="entry name" value="Peptidase_M1_dom"/>
</dbReference>
<evidence type="ECO:0000256" key="8">
    <source>
        <dbReference type="PIRSR" id="PIRSR634016-1"/>
    </source>
</evidence>
<feature type="active site" description="Proton acceptor" evidence="8">
    <location>
        <position position="427"/>
    </location>
</feature>
<evidence type="ECO:0000256" key="10">
    <source>
        <dbReference type="PIRSR" id="PIRSR634016-4"/>
    </source>
</evidence>
<dbReference type="Pfam" id="PF01433">
    <property type="entry name" value="Peptidase_M1"/>
    <property type="match status" value="1"/>
</dbReference>
<comment type="similarity">
    <text evidence="1">Belongs to the peptidase M1 family.</text>
</comment>
<dbReference type="GO" id="GO:0016020">
    <property type="term" value="C:membrane"/>
    <property type="evidence" value="ECO:0007669"/>
    <property type="project" value="TreeGrafter"/>
</dbReference>
<dbReference type="GO" id="GO:0008270">
    <property type="term" value="F:zinc ion binding"/>
    <property type="evidence" value="ECO:0007669"/>
    <property type="project" value="InterPro"/>
</dbReference>
<dbReference type="InterPro" id="IPR042097">
    <property type="entry name" value="Aminopeptidase_N-like_N_sf"/>
</dbReference>
<dbReference type="InterPro" id="IPR045357">
    <property type="entry name" value="Aminopeptidase_N-like_N"/>
</dbReference>
<name>A0A0N0P6F4_LEPSE</name>
<feature type="binding site" evidence="9">
    <location>
        <position position="426"/>
    </location>
    <ligand>
        <name>Zn(2+)</name>
        <dbReference type="ChEBI" id="CHEBI:29105"/>
        <note>catalytic</note>
    </ligand>
</feature>
<evidence type="ECO:0000256" key="7">
    <source>
        <dbReference type="ARBA" id="ARBA00023049"/>
    </source>
</evidence>
<dbReference type="PANTHER" id="PTHR11533">
    <property type="entry name" value="PROTEASE M1 ZINC METALLOPROTEASE"/>
    <property type="match status" value="1"/>
</dbReference>
<evidence type="ECO:0000256" key="3">
    <source>
        <dbReference type="ARBA" id="ARBA00022670"/>
    </source>
</evidence>
<keyword evidence="4 9" id="KW-0479">Metal-binding</keyword>
<gene>
    <name evidence="14" type="ORF">ABL78_3356</name>
</gene>
<dbReference type="SUPFAM" id="SSF55486">
    <property type="entry name" value="Metalloproteases ('zincins'), catalytic domain"/>
    <property type="match status" value="1"/>
</dbReference>
<dbReference type="OMA" id="RATHLLM"/>
<comment type="cofactor">
    <cofactor evidence="9">
        <name>Zn(2+)</name>
        <dbReference type="ChEBI" id="CHEBI:29105"/>
    </cofactor>
    <text evidence="9">Binds 1 zinc ion per subunit.</text>
</comment>
<evidence type="ECO:0000313" key="14">
    <source>
        <dbReference type="EMBL" id="KPI87559.1"/>
    </source>
</evidence>
<feature type="site" description="Transition state stabilizer" evidence="10">
    <location>
        <position position="513"/>
    </location>
</feature>
<dbReference type="OrthoDB" id="275509at2759"/>
<feature type="region of interest" description="Disordered" evidence="11">
    <location>
        <begin position="100"/>
        <end position="119"/>
    </location>
</feature>